<accession>A0A3M2WF83</accession>
<name>A0A3M2WF83_PSESJ</name>
<dbReference type="Proteomes" id="UP000276886">
    <property type="component" value="Unassembled WGS sequence"/>
</dbReference>
<dbReference type="EMBL" id="RBPQ01000137">
    <property type="protein sequence ID" value="RMO27583.1"/>
    <property type="molecule type" value="Genomic_DNA"/>
</dbReference>
<proteinExistence type="predicted"/>
<sequence>MVINGYRLWPIEPYNVAPTTRVEIIRPTDAGLGVDKVR</sequence>
<evidence type="ECO:0000313" key="2">
    <source>
        <dbReference type="Proteomes" id="UP000276886"/>
    </source>
</evidence>
<evidence type="ECO:0000313" key="1">
    <source>
        <dbReference type="EMBL" id="RMO27583.1"/>
    </source>
</evidence>
<dbReference type="AlphaFoldDB" id="A0A3M2WF83"/>
<reference evidence="1 2" key="1">
    <citation type="submission" date="2018-08" db="EMBL/GenBank/DDBJ databases">
        <title>Recombination of ecologically and evolutionarily significant loci maintains genetic cohesion in the Pseudomonas syringae species complex.</title>
        <authorList>
            <person name="Dillon M."/>
            <person name="Thakur S."/>
            <person name="Almeida R.N.D."/>
            <person name="Weir B.S."/>
            <person name="Guttman D.S."/>
        </authorList>
    </citation>
    <scope>NUCLEOTIDE SEQUENCE [LARGE SCALE GENOMIC DNA]</scope>
    <source>
        <strain evidence="1 2">ICMP 2788</strain>
    </source>
</reference>
<gene>
    <name evidence="1" type="ORF">ALQ44_04649</name>
</gene>
<organism evidence="1 2">
    <name type="scientific">Pseudomonas syringae pv. pisi</name>
    <dbReference type="NCBI Taxonomy" id="59510"/>
    <lineage>
        <taxon>Bacteria</taxon>
        <taxon>Pseudomonadati</taxon>
        <taxon>Pseudomonadota</taxon>
        <taxon>Gammaproteobacteria</taxon>
        <taxon>Pseudomonadales</taxon>
        <taxon>Pseudomonadaceae</taxon>
        <taxon>Pseudomonas</taxon>
        <taxon>Pseudomonas syringae</taxon>
    </lineage>
</organism>
<comment type="caution">
    <text evidence="1">The sequence shown here is derived from an EMBL/GenBank/DDBJ whole genome shotgun (WGS) entry which is preliminary data.</text>
</comment>
<protein>
    <submittedName>
        <fullName evidence="1">Uncharacterized protein</fullName>
    </submittedName>
</protein>